<reference evidence="1" key="2">
    <citation type="submission" date="2017-10" db="EMBL/GenBank/DDBJ databases">
        <title>Ladona fulva Genome sequencing and assembly.</title>
        <authorList>
            <person name="Murali S."/>
            <person name="Richards S."/>
            <person name="Bandaranaike D."/>
            <person name="Bellair M."/>
            <person name="Blankenburg K."/>
            <person name="Chao H."/>
            <person name="Dinh H."/>
            <person name="Doddapaneni H."/>
            <person name="Dugan-Rocha S."/>
            <person name="Elkadiri S."/>
            <person name="Gnanaolivu R."/>
            <person name="Hernandez B."/>
            <person name="Skinner E."/>
            <person name="Javaid M."/>
            <person name="Lee S."/>
            <person name="Li M."/>
            <person name="Ming W."/>
            <person name="Munidasa M."/>
            <person name="Muniz J."/>
            <person name="Nguyen L."/>
            <person name="Hughes D."/>
            <person name="Osuji N."/>
            <person name="Pu L.-L."/>
            <person name="Puazo M."/>
            <person name="Qu C."/>
            <person name="Quiroz J."/>
            <person name="Raj R."/>
            <person name="Weissenberger G."/>
            <person name="Xin Y."/>
            <person name="Zou X."/>
            <person name="Han Y."/>
            <person name="Worley K."/>
            <person name="Muzny D."/>
            <person name="Gibbs R."/>
        </authorList>
    </citation>
    <scope>NUCLEOTIDE SEQUENCE</scope>
    <source>
        <strain evidence="1">Sampled in the wild</strain>
    </source>
</reference>
<dbReference type="AlphaFoldDB" id="A0A8K0KBT1"/>
<organism evidence="1 2">
    <name type="scientific">Ladona fulva</name>
    <name type="common">Scarce chaser dragonfly</name>
    <name type="synonym">Libellula fulva</name>
    <dbReference type="NCBI Taxonomy" id="123851"/>
    <lineage>
        <taxon>Eukaryota</taxon>
        <taxon>Metazoa</taxon>
        <taxon>Ecdysozoa</taxon>
        <taxon>Arthropoda</taxon>
        <taxon>Hexapoda</taxon>
        <taxon>Insecta</taxon>
        <taxon>Pterygota</taxon>
        <taxon>Palaeoptera</taxon>
        <taxon>Odonata</taxon>
        <taxon>Epiprocta</taxon>
        <taxon>Anisoptera</taxon>
        <taxon>Libelluloidea</taxon>
        <taxon>Libellulidae</taxon>
        <taxon>Ladona</taxon>
    </lineage>
</organism>
<sequence>MSKMVYRWSSVFRGPRTMLLRNSCPVILKKFVRLHSRVSPSTLHVARPQQDIPTFTEQKKVQPVFRYADKFASRTAIRDRHGDYTYE</sequence>
<reference evidence="1" key="1">
    <citation type="submission" date="2013-04" db="EMBL/GenBank/DDBJ databases">
        <authorList>
            <person name="Qu J."/>
            <person name="Murali S.C."/>
            <person name="Bandaranaike D."/>
            <person name="Bellair M."/>
            <person name="Blankenburg K."/>
            <person name="Chao H."/>
            <person name="Dinh H."/>
            <person name="Doddapaneni H."/>
            <person name="Downs B."/>
            <person name="Dugan-Rocha S."/>
            <person name="Elkadiri S."/>
            <person name="Gnanaolivu R.D."/>
            <person name="Hernandez B."/>
            <person name="Javaid M."/>
            <person name="Jayaseelan J.C."/>
            <person name="Lee S."/>
            <person name="Li M."/>
            <person name="Ming W."/>
            <person name="Munidasa M."/>
            <person name="Muniz J."/>
            <person name="Nguyen L."/>
            <person name="Ongeri F."/>
            <person name="Osuji N."/>
            <person name="Pu L.-L."/>
            <person name="Puazo M."/>
            <person name="Qu C."/>
            <person name="Quiroz J."/>
            <person name="Raj R."/>
            <person name="Weissenberger G."/>
            <person name="Xin Y."/>
            <person name="Zou X."/>
            <person name="Han Y."/>
            <person name="Richards S."/>
            <person name="Worley K."/>
            <person name="Muzny D."/>
            <person name="Gibbs R."/>
        </authorList>
    </citation>
    <scope>NUCLEOTIDE SEQUENCE</scope>
    <source>
        <strain evidence="1">Sampled in the wild</strain>
    </source>
</reference>
<gene>
    <name evidence="1" type="ORF">J437_LFUL011545</name>
</gene>
<name>A0A8K0KBT1_LADFU</name>
<accession>A0A8K0KBT1</accession>
<dbReference type="EMBL" id="KZ308557">
    <property type="protein sequence ID" value="KAG8231507.1"/>
    <property type="molecule type" value="Genomic_DNA"/>
</dbReference>
<keyword evidence="2" id="KW-1185">Reference proteome</keyword>
<comment type="caution">
    <text evidence="1">The sequence shown here is derived from an EMBL/GenBank/DDBJ whole genome shotgun (WGS) entry which is preliminary data.</text>
</comment>
<evidence type="ECO:0000313" key="2">
    <source>
        <dbReference type="Proteomes" id="UP000792457"/>
    </source>
</evidence>
<dbReference type="Proteomes" id="UP000792457">
    <property type="component" value="Unassembled WGS sequence"/>
</dbReference>
<evidence type="ECO:0000313" key="1">
    <source>
        <dbReference type="EMBL" id="KAG8231507.1"/>
    </source>
</evidence>
<feature type="non-terminal residue" evidence="1">
    <location>
        <position position="87"/>
    </location>
</feature>
<protein>
    <submittedName>
        <fullName evidence="1">Uncharacterized protein</fullName>
    </submittedName>
</protein>
<proteinExistence type="predicted"/>